<evidence type="ECO:0000313" key="6">
    <source>
        <dbReference type="Proteomes" id="UP001155500"/>
    </source>
</evidence>
<dbReference type="PANTHER" id="PTHR30408">
    <property type="entry name" value="TYPE-1 RESTRICTION ENZYME ECOKI SPECIFICITY PROTEIN"/>
    <property type="match status" value="1"/>
</dbReference>
<evidence type="ECO:0000256" key="2">
    <source>
        <dbReference type="ARBA" id="ARBA00022747"/>
    </source>
</evidence>
<evidence type="ECO:0000256" key="1">
    <source>
        <dbReference type="ARBA" id="ARBA00010923"/>
    </source>
</evidence>
<sequence>MNILKTYPFRQYLAYPIEKGNYIIIQQGDNPILGYANGKPFDNFNNVILFGDHTVSLYKPLEKFFIATDGIKILGASNFDRDYLFSLLEFYKPEPQGYKRHFSILKNIEIWYTDNKIEQQKIGHFFNQLDQLITLHQRKLENVKKLKKSLLQKMFPKNGSQFPEIRFPEFTDAWEQRKLGEISNIKTGSSDLQDADENGNYPFFVRSEKVERSNQYIFDGEAILIPGEGRLGDIYHYIDGKFDYHQRVYKISNFKDSNVNGKFVLYEMNTNFKKHALKHTVKATVDSLRLPTLLDYIISLPQLAEQQKIGHFFSQLDQLITLHQRKEKFR</sequence>
<comment type="similarity">
    <text evidence="1">Belongs to the type-I restriction system S methylase family.</text>
</comment>
<dbReference type="AlphaFoldDB" id="A0A9X4PCE8"/>
<dbReference type="Gene3D" id="3.90.220.20">
    <property type="entry name" value="DNA methylase specificity domains"/>
    <property type="match status" value="2"/>
</dbReference>
<keyword evidence="2" id="KW-0680">Restriction system</keyword>
<dbReference type="RefSeq" id="WP_279572432.1">
    <property type="nucleotide sequence ID" value="NZ_LWID01000001.1"/>
</dbReference>
<organism evidence="5 6">
    <name type="scientific">Volucribacter amazonae</name>
    <dbReference type="NCBI Taxonomy" id="256731"/>
    <lineage>
        <taxon>Bacteria</taxon>
        <taxon>Pseudomonadati</taxon>
        <taxon>Pseudomonadota</taxon>
        <taxon>Gammaproteobacteria</taxon>
        <taxon>Pasteurellales</taxon>
        <taxon>Pasteurellaceae</taxon>
        <taxon>Volucribacter</taxon>
    </lineage>
</organism>
<feature type="domain" description="Type I restriction modification DNA specificity" evidence="4">
    <location>
        <begin position="173"/>
        <end position="327"/>
    </location>
</feature>
<reference evidence="5" key="1">
    <citation type="submission" date="2016-03" db="EMBL/GenBank/DDBJ databases">
        <title>Co-evolution between Pasteurellaceae and their hosts.</title>
        <authorList>
            <person name="Hansen M.J."/>
            <person name="Bojesen A.M."/>
            <person name="Planet P."/>
        </authorList>
    </citation>
    <scope>NUCLEOTIDE SEQUENCE</scope>
    <source>
        <strain evidence="5">146/S8/89</strain>
    </source>
</reference>
<evidence type="ECO:0000313" key="5">
    <source>
        <dbReference type="EMBL" id="MDG6894991.1"/>
    </source>
</evidence>
<dbReference type="Pfam" id="PF01420">
    <property type="entry name" value="Methylase_S"/>
    <property type="match status" value="1"/>
</dbReference>
<evidence type="ECO:0000259" key="4">
    <source>
        <dbReference type="Pfam" id="PF01420"/>
    </source>
</evidence>
<dbReference type="Gene3D" id="1.10.287.1120">
    <property type="entry name" value="Bipartite methylase S protein"/>
    <property type="match status" value="1"/>
</dbReference>
<proteinExistence type="inferred from homology"/>
<dbReference type="InterPro" id="IPR052021">
    <property type="entry name" value="Type-I_RS_S_subunit"/>
</dbReference>
<gene>
    <name evidence="5" type="ORF">A6A20_04965</name>
</gene>
<name>A0A9X4PCE8_9PAST</name>
<comment type="caution">
    <text evidence="5">The sequence shown here is derived from an EMBL/GenBank/DDBJ whole genome shotgun (WGS) entry which is preliminary data.</text>
</comment>
<protein>
    <recommendedName>
        <fullName evidence="4">Type I restriction modification DNA specificity domain-containing protein</fullName>
    </recommendedName>
</protein>
<dbReference type="InterPro" id="IPR044946">
    <property type="entry name" value="Restrct_endonuc_typeI_TRD_sf"/>
</dbReference>
<keyword evidence="6" id="KW-1185">Reference proteome</keyword>
<dbReference type="InterPro" id="IPR000055">
    <property type="entry name" value="Restrct_endonuc_typeI_TRD"/>
</dbReference>
<dbReference type="Proteomes" id="UP001155500">
    <property type="component" value="Unassembled WGS sequence"/>
</dbReference>
<dbReference type="SUPFAM" id="SSF116734">
    <property type="entry name" value="DNA methylase specificity domain"/>
    <property type="match status" value="2"/>
</dbReference>
<dbReference type="GO" id="GO:0003677">
    <property type="term" value="F:DNA binding"/>
    <property type="evidence" value="ECO:0007669"/>
    <property type="project" value="UniProtKB-KW"/>
</dbReference>
<dbReference type="PANTHER" id="PTHR30408:SF12">
    <property type="entry name" value="TYPE I RESTRICTION ENZYME MJAVIII SPECIFICITY SUBUNIT"/>
    <property type="match status" value="1"/>
</dbReference>
<dbReference type="EMBL" id="LWID01000001">
    <property type="protein sequence ID" value="MDG6894991.1"/>
    <property type="molecule type" value="Genomic_DNA"/>
</dbReference>
<accession>A0A9X4PCE8</accession>
<dbReference type="GO" id="GO:0009307">
    <property type="term" value="P:DNA restriction-modification system"/>
    <property type="evidence" value="ECO:0007669"/>
    <property type="project" value="UniProtKB-KW"/>
</dbReference>
<evidence type="ECO:0000256" key="3">
    <source>
        <dbReference type="ARBA" id="ARBA00023125"/>
    </source>
</evidence>
<keyword evidence="3" id="KW-0238">DNA-binding</keyword>